<reference evidence="2 3" key="1">
    <citation type="submission" date="2023-08" db="EMBL/GenBank/DDBJ databases">
        <title>Phytohabitans sansha sp. nov., isolated from marine sediment.</title>
        <authorList>
            <person name="Zhao Y."/>
            <person name="Yi K."/>
        </authorList>
    </citation>
    <scope>NUCLEOTIDE SEQUENCE [LARGE SCALE GENOMIC DNA]</scope>
    <source>
        <strain evidence="2 3">ZYX-F-186</strain>
    </source>
</reference>
<name>A0ABU0ZR59_9ACTN</name>
<evidence type="ECO:0000313" key="3">
    <source>
        <dbReference type="Proteomes" id="UP001230908"/>
    </source>
</evidence>
<evidence type="ECO:0000313" key="2">
    <source>
        <dbReference type="EMBL" id="MDQ7908422.1"/>
    </source>
</evidence>
<evidence type="ECO:0008006" key="4">
    <source>
        <dbReference type="Google" id="ProtNLM"/>
    </source>
</evidence>
<dbReference type="RefSeq" id="WP_308715685.1">
    <property type="nucleotide sequence ID" value="NZ_JAVHUY010000030.1"/>
</dbReference>
<proteinExistence type="predicted"/>
<feature type="region of interest" description="Disordered" evidence="1">
    <location>
        <begin position="176"/>
        <end position="200"/>
    </location>
</feature>
<dbReference type="EMBL" id="JAVHUY010000030">
    <property type="protein sequence ID" value="MDQ7908422.1"/>
    <property type="molecule type" value="Genomic_DNA"/>
</dbReference>
<dbReference type="Proteomes" id="UP001230908">
    <property type="component" value="Unassembled WGS sequence"/>
</dbReference>
<accession>A0ABU0ZR59</accession>
<sequence length="200" mass="22288">MRDRTWAGARHEPPPADDAAAWVTGAVPEGWFTEPPEIAVDRDEIVIVGRLPEPQLAEGASDADKAAAEAGRINQHREDTRDQRIKIAQQLERRYQRKVAWGAACGRTRHLFTNLSAPVMTRLRQPERQVLDTLVEAGVARSRSDALAWCVRLVGEHTNTWLDQLRDAMGAVAELRKRGPGAGDRRAEERSDEGRLSEEA</sequence>
<evidence type="ECO:0000256" key="1">
    <source>
        <dbReference type="SAM" id="MobiDB-lite"/>
    </source>
</evidence>
<protein>
    <recommendedName>
        <fullName evidence="4">Smu12A</fullName>
    </recommendedName>
</protein>
<feature type="region of interest" description="Disordered" evidence="1">
    <location>
        <begin position="57"/>
        <end position="79"/>
    </location>
</feature>
<gene>
    <name evidence="2" type="ORF">RB614_28230</name>
</gene>
<organism evidence="2 3">
    <name type="scientific">Phytohabitans maris</name>
    <dbReference type="NCBI Taxonomy" id="3071409"/>
    <lineage>
        <taxon>Bacteria</taxon>
        <taxon>Bacillati</taxon>
        <taxon>Actinomycetota</taxon>
        <taxon>Actinomycetes</taxon>
        <taxon>Micromonosporales</taxon>
        <taxon>Micromonosporaceae</taxon>
    </lineage>
</organism>
<feature type="compositionally biased region" description="Basic and acidic residues" evidence="1">
    <location>
        <begin position="183"/>
        <end position="200"/>
    </location>
</feature>
<keyword evidence="3" id="KW-1185">Reference proteome</keyword>
<comment type="caution">
    <text evidence="2">The sequence shown here is derived from an EMBL/GenBank/DDBJ whole genome shotgun (WGS) entry which is preliminary data.</text>
</comment>